<organism evidence="3 4">
    <name type="scientific">Neolentinus lepideus HHB14362 ss-1</name>
    <dbReference type="NCBI Taxonomy" id="1314782"/>
    <lineage>
        <taxon>Eukaryota</taxon>
        <taxon>Fungi</taxon>
        <taxon>Dikarya</taxon>
        <taxon>Basidiomycota</taxon>
        <taxon>Agaricomycotina</taxon>
        <taxon>Agaricomycetes</taxon>
        <taxon>Gloeophyllales</taxon>
        <taxon>Gloeophyllaceae</taxon>
        <taxon>Neolentinus</taxon>
    </lineage>
</organism>
<feature type="compositionally biased region" description="Basic and acidic residues" evidence="2">
    <location>
        <begin position="428"/>
        <end position="447"/>
    </location>
</feature>
<proteinExistence type="predicted"/>
<evidence type="ECO:0000313" key="4">
    <source>
        <dbReference type="Proteomes" id="UP000076761"/>
    </source>
</evidence>
<feature type="compositionally biased region" description="Polar residues" evidence="2">
    <location>
        <begin position="248"/>
        <end position="260"/>
    </location>
</feature>
<feature type="compositionally biased region" description="Polar residues" evidence="2">
    <location>
        <begin position="38"/>
        <end position="55"/>
    </location>
</feature>
<dbReference type="AlphaFoldDB" id="A0A165RA19"/>
<keyword evidence="4" id="KW-1185">Reference proteome</keyword>
<reference evidence="3 4" key="1">
    <citation type="journal article" date="2016" name="Mol. Biol. Evol.">
        <title>Comparative Genomics of Early-Diverging Mushroom-Forming Fungi Provides Insights into the Origins of Lignocellulose Decay Capabilities.</title>
        <authorList>
            <person name="Nagy L.G."/>
            <person name="Riley R."/>
            <person name="Tritt A."/>
            <person name="Adam C."/>
            <person name="Daum C."/>
            <person name="Floudas D."/>
            <person name="Sun H."/>
            <person name="Yadav J.S."/>
            <person name="Pangilinan J."/>
            <person name="Larsson K.H."/>
            <person name="Matsuura K."/>
            <person name="Barry K."/>
            <person name="Labutti K."/>
            <person name="Kuo R."/>
            <person name="Ohm R.A."/>
            <person name="Bhattacharya S.S."/>
            <person name="Shirouzu T."/>
            <person name="Yoshinaga Y."/>
            <person name="Martin F.M."/>
            <person name="Grigoriev I.V."/>
            <person name="Hibbett D.S."/>
        </authorList>
    </citation>
    <scope>NUCLEOTIDE SEQUENCE [LARGE SCALE GENOMIC DNA]</scope>
    <source>
        <strain evidence="3 4">HHB14362 ss-1</strain>
    </source>
</reference>
<feature type="compositionally biased region" description="Basic and acidic residues" evidence="2">
    <location>
        <begin position="521"/>
        <end position="536"/>
    </location>
</feature>
<feature type="compositionally biased region" description="Low complexity" evidence="2">
    <location>
        <begin position="300"/>
        <end position="310"/>
    </location>
</feature>
<feature type="compositionally biased region" description="Basic and acidic residues" evidence="2">
    <location>
        <begin position="475"/>
        <end position="494"/>
    </location>
</feature>
<keyword evidence="1" id="KW-0175">Coiled coil</keyword>
<dbReference type="InParanoid" id="A0A165RA19"/>
<name>A0A165RA19_9AGAM</name>
<evidence type="ECO:0000256" key="1">
    <source>
        <dbReference type="SAM" id="Coils"/>
    </source>
</evidence>
<gene>
    <name evidence="3" type="ORF">NEOLEDRAFT_1243114</name>
</gene>
<feature type="compositionally biased region" description="Polar residues" evidence="2">
    <location>
        <begin position="276"/>
        <end position="292"/>
    </location>
</feature>
<feature type="compositionally biased region" description="Polar residues" evidence="2">
    <location>
        <begin position="67"/>
        <end position="80"/>
    </location>
</feature>
<feature type="compositionally biased region" description="Basic and acidic residues" evidence="2">
    <location>
        <begin position="355"/>
        <end position="377"/>
    </location>
</feature>
<feature type="region of interest" description="Disordered" evidence="2">
    <location>
        <begin position="1"/>
        <end position="126"/>
    </location>
</feature>
<feature type="coiled-coil region" evidence="1">
    <location>
        <begin position="152"/>
        <end position="179"/>
    </location>
</feature>
<dbReference type="Proteomes" id="UP000076761">
    <property type="component" value="Unassembled WGS sequence"/>
</dbReference>
<protein>
    <submittedName>
        <fullName evidence="3">Uncharacterized protein</fullName>
    </submittedName>
</protein>
<feature type="compositionally biased region" description="Low complexity" evidence="2">
    <location>
        <begin position="508"/>
        <end position="520"/>
    </location>
</feature>
<evidence type="ECO:0000313" key="3">
    <source>
        <dbReference type="EMBL" id="KZT23513.1"/>
    </source>
</evidence>
<sequence>MAHEVATRSQPTTGIRRSKRNTSSRQPKDMSGPPLYTHNHSADLQPSHNPSQDANAPTEPTADAVPTESQVRTQRNTQAQDDGEESTRESARGPASVSTQSSDSQLSYASQFGPWAGLPDNPEKGASKAQLRNVVLRLRGIAEDSAKRRATLNDLRKKLDEQRKVVDRFKRDKATLKSRRERMDEYFTYWQKIPDRWSEEPQDAGGPTGRDGNVLSPGAEPSAPTFTRSPGPGLGSSWARAPRKLQDRSSTLRAGQSSRAPTPGRLLKPVLRSSEYAKNNIPQRASTSSRSSPLEPAILRDGPVPGSSDGPPRRRPRSPSLEYVDPPRDLAAPRSSVSELFSSMARRAPSPEARSSLDRHSPPSEPQIRRDDCHEQVNGRGGRPPSTQSRHKRCSPPELEPLDVPLRNLPRKGSPSQEPSSRRSTRRSSREAPSEEKGEGSSIERLRTINPEPAIDLPARMCSGEEMHSATPDTSDARPRGTKRAREDSPRNDDSENTYAQKKPRTLSPESSSRVSVDVRPSPEEDIHTREGSREWSIDSIGEETIVLSVIAPDLSVIVEDDDEDDLSEWSDASG</sequence>
<feature type="region of interest" description="Disordered" evidence="2">
    <location>
        <begin position="197"/>
        <end position="536"/>
    </location>
</feature>
<dbReference type="EMBL" id="KV425584">
    <property type="protein sequence ID" value="KZT23513.1"/>
    <property type="molecule type" value="Genomic_DNA"/>
</dbReference>
<evidence type="ECO:0000256" key="2">
    <source>
        <dbReference type="SAM" id="MobiDB-lite"/>
    </source>
</evidence>
<feature type="compositionally biased region" description="Low complexity" evidence="2">
    <location>
        <begin position="96"/>
        <end position="111"/>
    </location>
</feature>
<accession>A0A165RA19</accession>